<gene>
    <name evidence="1" type="ORF">PoB_007152900</name>
</gene>
<keyword evidence="2" id="KW-1185">Reference proteome</keyword>
<sequence length="88" mass="9670">MSKYLFYSIPTSSAYLLEVTGDSIGYEFALKSAVGLTLEPASSQMRSLCLRSLTSPNERAFVPLTSDPLSNKIKQMSSAEIFFMPHVA</sequence>
<dbReference type="AlphaFoldDB" id="A0AAV4DLG2"/>
<organism evidence="1 2">
    <name type="scientific">Plakobranchus ocellatus</name>
    <dbReference type="NCBI Taxonomy" id="259542"/>
    <lineage>
        <taxon>Eukaryota</taxon>
        <taxon>Metazoa</taxon>
        <taxon>Spiralia</taxon>
        <taxon>Lophotrochozoa</taxon>
        <taxon>Mollusca</taxon>
        <taxon>Gastropoda</taxon>
        <taxon>Heterobranchia</taxon>
        <taxon>Euthyneura</taxon>
        <taxon>Panpulmonata</taxon>
        <taxon>Sacoglossa</taxon>
        <taxon>Placobranchoidea</taxon>
        <taxon>Plakobranchidae</taxon>
        <taxon>Plakobranchus</taxon>
    </lineage>
</organism>
<reference evidence="1 2" key="1">
    <citation type="journal article" date="2021" name="Elife">
        <title>Chloroplast acquisition without the gene transfer in kleptoplastic sea slugs, Plakobranchus ocellatus.</title>
        <authorList>
            <person name="Maeda T."/>
            <person name="Takahashi S."/>
            <person name="Yoshida T."/>
            <person name="Shimamura S."/>
            <person name="Takaki Y."/>
            <person name="Nagai Y."/>
            <person name="Toyoda A."/>
            <person name="Suzuki Y."/>
            <person name="Arimoto A."/>
            <person name="Ishii H."/>
            <person name="Satoh N."/>
            <person name="Nishiyama T."/>
            <person name="Hasebe M."/>
            <person name="Maruyama T."/>
            <person name="Minagawa J."/>
            <person name="Obokata J."/>
            <person name="Shigenobu S."/>
        </authorList>
    </citation>
    <scope>NUCLEOTIDE SEQUENCE [LARGE SCALE GENOMIC DNA]</scope>
</reference>
<dbReference type="Proteomes" id="UP000735302">
    <property type="component" value="Unassembled WGS sequence"/>
</dbReference>
<accession>A0AAV4DLG2</accession>
<evidence type="ECO:0000313" key="2">
    <source>
        <dbReference type="Proteomes" id="UP000735302"/>
    </source>
</evidence>
<comment type="caution">
    <text evidence="1">The sequence shown here is derived from an EMBL/GenBank/DDBJ whole genome shotgun (WGS) entry which is preliminary data.</text>
</comment>
<evidence type="ECO:0000313" key="1">
    <source>
        <dbReference type="EMBL" id="GFO45024.1"/>
    </source>
</evidence>
<proteinExistence type="predicted"/>
<dbReference type="EMBL" id="BLXT01007988">
    <property type="protein sequence ID" value="GFO45024.1"/>
    <property type="molecule type" value="Genomic_DNA"/>
</dbReference>
<protein>
    <submittedName>
        <fullName evidence="1">Macrophage expressed protein</fullName>
    </submittedName>
</protein>
<name>A0AAV4DLG2_9GAST</name>